<comment type="caution">
    <text evidence="17">The sequence shown here is derived from an EMBL/GenBank/DDBJ whole genome shotgun (WGS) entry which is preliminary data.</text>
</comment>
<keyword evidence="14" id="KW-0460">Magnesium</keyword>
<keyword evidence="12" id="KW-0255">Endonuclease</keyword>
<dbReference type="InterPro" id="IPR004659">
    <property type="entry name" value="RNase_E/G"/>
</dbReference>
<dbReference type="NCBIfam" id="TIGR00757">
    <property type="entry name" value="RNaseEG"/>
    <property type="match status" value="1"/>
</dbReference>
<dbReference type="GO" id="GO:0046872">
    <property type="term" value="F:metal ion binding"/>
    <property type="evidence" value="ECO:0007669"/>
    <property type="project" value="UniProtKB-KW"/>
</dbReference>
<dbReference type="GO" id="GO:0004519">
    <property type="term" value="F:endonuclease activity"/>
    <property type="evidence" value="ECO:0007669"/>
    <property type="project" value="UniProtKB-KW"/>
</dbReference>
<reference evidence="17 18" key="1">
    <citation type="submission" date="2020-02" db="EMBL/GenBank/DDBJ databases">
        <title>Pelistega sp. NLN82 were isolated from wild rodents of the Hainan Island.</title>
        <authorList>
            <person name="Niu N."/>
            <person name="Zhou J."/>
        </authorList>
    </citation>
    <scope>NUCLEOTIDE SEQUENCE [LARGE SCALE GENOMIC DNA]</scope>
    <source>
        <strain evidence="17 18">NLN82</strain>
    </source>
</reference>
<keyword evidence="13 17" id="KW-0378">Hydrolase</keyword>
<evidence type="ECO:0000259" key="16">
    <source>
        <dbReference type="PROSITE" id="PS50126"/>
    </source>
</evidence>
<dbReference type="Proteomes" id="UP000477651">
    <property type="component" value="Unassembled WGS sequence"/>
</dbReference>
<evidence type="ECO:0000256" key="11">
    <source>
        <dbReference type="ARBA" id="ARBA00022730"/>
    </source>
</evidence>
<dbReference type="Gene3D" id="3.40.1260.20">
    <property type="entry name" value="Ribonuclease E, catalytic domain"/>
    <property type="match status" value="1"/>
</dbReference>
<dbReference type="GO" id="GO:0006364">
    <property type="term" value="P:rRNA processing"/>
    <property type="evidence" value="ECO:0007669"/>
    <property type="project" value="UniProtKB-KW"/>
</dbReference>
<dbReference type="GO" id="GO:0019843">
    <property type="term" value="F:rRNA binding"/>
    <property type="evidence" value="ECO:0007669"/>
    <property type="project" value="UniProtKB-KW"/>
</dbReference>
<evidence type="ECO:0000256" key="5">
    <source>
        <dbReference type="ARBA" id="ARBA00022490"/>
    </source>
</evidence>
<gene>
    <name evidence="17" type="primary">rng</name>
    <name evidence="17" type="ORF">F9B74_01120</name>
</gene>
<comment type="subcellular location">
    <subcellularLocation>
        <location evidence="2">Cytoplasm</location>
    </subcellularLocation>
</comment>
<dbReference type="AlphaFoldDB" id="A0A6L9Y3H1"/>
<dbReference type="Gene3D" id="2.40.50.140">
    <property type="entry name" value="Nucleic acid-binding proteins"/>
    <property type="match status" value="1"/>
</dbReference>
<dbReference type="GO" id="GO:0004540">
    <property type="term" value="F:RNA nuclease activity"/>
    <property type="evidence" value="ECO:0007669"/>
    <property type="project" value="InterPro"/>
</dbReference>
<dbReference type="InterPro" id="IPR048583">
    <property type="entry name" value="RNase_E_G_thioredoxin-like"/>
</dbReference>
<evidence type="ECO:0000256" key="1">
    <source>
        <dbReference type="ARBA" id="ARBA00001946"/>
    </source>
</evidence>
<comment type="similarity">
    <text evidence="3">Belongs to the RNase E/G family. RNase G subfamily.</text>
</comment>
<evidence type="ECO:0000256" key="6">
    <source>
        <dbReference type="ARBA" id="ARBA00022552"/>
    </source>
</evidence>
<dbReference type="PANTHER" id="PTHR30001:SF0">
    <property type="entry name" value="RIBONUCLEASE G"/>
    <property type="match status" value="1"/>
</dbReference>
<sequence length="487" mass="55591">MSEQILVNVTPFETRVAIMEQGTLQEVHIERSNQRGKVGNVYLGKVVRVLPGMQSAFIDIGLEKAAFIHIADLRENRIARNNGLPQQQIEKILFEGQTIMVQVIKDAINNKGARLSNQISIAGRMLVYIPFDSHIGVSQKIESETERDRLKEKVMQLMHPDEKGGYIIRTQAEQANDEEILRDIHYLNLRWKDIQKSLQTQAAPCLIYQDLNLLERVMRDMVEPETLSVEVDSRIAFQHLTKWSTIYTPEIVDKAKYYSGSKPLFDISNIEDEINTALSRRVNLKSGGYLVIDQTEALTSIDVNTGGFIGWRNFNDTIFKTNLEASIEIARQLRLRNLGGIIIIDFIDMDNADHQTAVLDELKKALSKDRTRTTINGFSALGLVEMTRKRMRDSLATLLTEPCPTCDSRGYIRTAKTIAYTIMREILREAKQFNPKEFRLILSPAVIDLFLDEESNFLAMLDDFIGKPISLEVDNTYTQEMYDIILL</sequence>
<feature type="domain" description="S1 motif" evidence="16">
    <location>
        <begin position="39"/>
        <end position="118"/>
    </location>
</feature>
<accession>A0A6L9Y3H1</accession>
<dbReference type="SMART" id="SM00316">
    <property type="entry name" value="S1"/>
    <property type="match status" value="1"/>
</dbReference>
<protein>
    <recommendedName>
        <fullName evidence="4">Ribonuclease G</fullName>
    </recommendedName>
</protein>
<dbReference type="InterPro" id="IPR012340">
    <property type="entry name" value="NA-bd_OB-fold"/>
</dbReference>
<dbReference type="RefSeq" id="WP_159992018.1">
    <property type="nucleotide sequence ID" value="NZ_CP047165.1"/>
</dbReference>
<keyword evidence="10" id="KW-0479">Metal-binding</keyword>
<evidence type="ECO:0000256" key="2">
    <source>
        <dbReference type="ARBA" id="ARBA00004496"/>
    </source>
</evidence>
<dbReference type="GO" id="GO:0005737">
    <property type="term" value="C:cytoplasm"/>
    <property type="evidence" value="ECO:0007669"/>
    <property type="project" value="UniProtKB-SubCell"/>
</dbReference>
<keyword evidence="6" id="KW-0698">rRNA processing</keyword>
<dbReference type="CDD" id="cd04453">
    <property type="entry name" value="S1_RNase_E"/>
    <property type="match status" value="1"/>
</dbReference>
<comment type="cofactor">
    <cofactor evidence="1">
        <name>Mg(2+)</name>
        <dbReference type="ChEBI" id="CHEBI:18420"/>
    </cofactor>
</comment>
<evidence type="ECO:0000256" key="10">
    <source>
        <dbReference type="ARBA" id="ARBA00022723"/>
    </source>
</evidence>
<keyword evidence="8" id="KW-0819">tRNA processing</keyword>
<dbReference type="Pfam" id="PF00575">
    <property type="entry name" value="S1"/>
    <property type="match status" value="1"/>
</dbReference>
<evidence type="ECO:0000256" key="8">
    <source>
        <dbReference type="ARBA" id="ARBA00022694"/>
    </source>
</evidence>
<keyword evidence="11" id="KW-0699">rRNA-binding</keyword>
<evidence type="ECO:0000256" key="15">
    <source>
        <dbReference type="ARBA" id="ARBA00022884"/>
    </source>
</evidence>
<dbReference type="PANTHER" id="PTHR30001">
    <property type="entry name" value="RIBONUCLEASE"/>
    <property type="match status" value="1"/>
</dbReference>
<dbReference type="InterPro" id="IPR003029">
    <property type="entry name" value="S1_domain"/>
</dbReference>
<evidence type="ECO:0000313" key="18">
    <source>
        <dbReference type="Proteomes" id="UP000477651"/>
    </source>
</evidence>
<evidence type="ECO:0000256" key="9">
    <source>
        <dbReference type="ARBA" id="ARBA00022722"/>
    </source>
</evidence>
<dbReference type="NCBIfam" id="NF008689">
    <property type="entry name" value="PRK11712.1"/>
    <property type="match status" value="1"/>
</dbReference>
<keyword evidence="15" id="KW-0694">RNA-binding</keyword>
<evidence type="ECO:0000256" key="14">
    <source>
        <dbReference type="ARBA" id="ARBA00022842"/>
    </source>
</evidence>
<dbReference type="Pfam" id="PF10150">
    <property type="entry name" value="RNase_E_G"/>
    <property type="match status" value="1"/>
</dbReference>
<keyword evidence="9" id="KW-0540">Nuclease</keyword>
<keyword evidence="7" id="KW-0820">tRNA-binding</keyword>
<keyword evidence="5" id="KW-0963">Cytoplasm</keyword>
<evidence type="ECO:0000256" key="7">
    <source>
        <dbReference type="ARBA" id="ARBA00022555"/>
    </source>
</evidence>
<proteinExistence type="inferred from homology"/>
<evidence type="ECO:0000313" key="17">
    <source>
        <dbReference type="EMBL" id="NEN74931.1"/>
    </source>
</evidence>
<dbReference type="GO" id="GO:0008033">
    <property type="term" value="P:tRNA processing"/>
    <property type="evidence" value="ECO:0007669"/>
    <property type="project" value="UniProtKB-KW"/>
</dbReference>
<keyword evidence="18" id="KW-1185">Reference proteome</keyword>
<evidence type="ECO:0000256" key="13">
    <source>
        <dbReference type="ARBA" id="ARBA00022801"/>
    </source>
</evidence>
<dbReference type="PROSITE" id="PS50126">
    <property type="entry name" value="S1"/>
    <property type="match status" value="1"/>
</dbReference>
<name>A0A6L9Y3H1_9BURK</name>
<dbReference type="SUPFAM" id="SSF50249">
    <property type="entry name" value="Nucleic acid-binding proteins"/>
    <property type="match status" value="1"/>
</dbReference>
<dbReference type="GO" id="GO:0000049">
    <property type="term" value="F:tRNA binding"/>
    <property type="evidence" value="ECO:0007669"/>
    <property type="project" value="UniProtKB-KW"/>
</dbReference>
<dbReference type="EMBL" id="JAAGYR010000002">
    <property type="protein sequence ID" value="NEN74931.1"/>
    <property type="molecule type" value="Genomic_DNA"/>
</dbReference>
<evidence type="ECO:0000256" key="12">
    <source>
        <dbReference type="ARBA" id="ARBA00022759"/>
    </source>
</evidence>
<dbReference type="GO" id="GO:0016787">
    <property type="term" value="F:hydrolase activity"/>
    <property type="evidence" value="ECO:0007669"/>
    <property type="project" value="UniProtKB-KW"/>
</dbReference>
<evidence type="ECO:0000256" key="4">
    <source>
        <dbReference type="ARBA" id="ARBA00017719"/>
    </source>
</evidence>
<dbReference type="InterPro" id="IPR019307">
    <property type="entry name" value="RNA-bd_AU-1/RNase_E/G"/>
</dbReference>
<organism evidence="17 18">
    <name type="scientific">Pelistega ratti</name>
    <dbReference type="NCBI Taxonomy" id="2652177"/>
    <lineage>
        <taxon>Bacteria</taxon>
        <taxon>Pseudomonadati</taxon>
        <taxon>Pseudomonadota</taxon>
        <taxon>Betaproteobacteria</taxon>
        <taxon>Burkholderiales</taxon>
        <taxon>Alcaligenaceae</taxon>
        <taxon>Pelistega</taxon>
    </lineage>
</organism>
<evidence type="ECO:0000256" key="3">
    <source>
        <dbReference type="ARBA" id="ARBA00005663"/>
    </source>
</evidence>
<dbReference type="Pfam" id="PF20833">
    <property type="entry name" value="RNase_E_G_Thio"/>
    <property type="match status" value="1"/>
</dbReference>